<dbReference type="PATRIC" id="fig|1800.3.peg.1337"/>
<evidence type="ECO:0000313" key="2">
    <source>
        <dbReference type="Proteomes" id="UP000036176"/>
    </source>
</evidence>
<keyword evidence="2" id="KW-1185">Reference proteome</keyword>
<dbReference type="EMBL" id="JYNX01000025">
    <property type="protein sequence ID" value="KMO83072.1"/>
    <property type="molecule type" value="Genomic_DNA"/>
</dbReference>
<comment type="caution">
    <text evidence="1">The sequence shown here is derived from an EMBL/GenBank/DDBJ whole genome shotgun (WGS) entry which is preliminary data.</text>
</comment>
<organism evidence="1 2">
    <name type="scientific">Mycolicibacterium chubuense</name>
    <name type="common">Mycobacterium chubuense</name>
    <dbReference type="NCBI Taxonomy" id="1800"/>
    <lineage>
        <taxon>Bacteria</taxon>
        <taxon>Bacillati</taxon>
        <taxon>Actinomycetota</taxon>
        <taxon>Actinomycetes</taxon>
        <taxon>Mycobacteriales</taxon>
        <taxon>Mycobacteriaceae</taxon>
        <taxon>Mycolicibacterium</taxon>
    </lineage>
</organism>
<evidence type="ECO:0000313" key="1">
    <source>
        <dbReference type="EMBL" id="KMO83072.1"/>
    </source>
</evidence>
<accession>A0A0J6WN06</accession>
<dbReference type="Proteomes" id="UP000036176">
    <property type="component" value="Unassembled WGS sequence"/>
</dbReference>
<gene>
    <name evidence="1" type="ORF">MCHUDSM44219_01329</name>
</gene>
<protein>
    <submittedName>
        <fullName evidence="1">Uncharacterized protein</fullName>
    </submittedName>
</protein>
<dbReference type="AlphaFoldDB" id="A0A0J6WN06"/>
<name>A0A0J6WN06_MYCCU</name>
<sequence>MSAAMQKASNVGSIHNAARRNPLHAMSYSLATAINLLGKAWARWDPNPAQ</sequence>
<proteinExistence type="predicted"/>
<dbReference type="RefSeq" id="WP_157868753.1">
    <property type="nucleotide sequence ID" value="NZ_JYNX01000025.1"/>
</dbReference>
<reference evidence="1 2" key="1">
    <citation type="journal article" date="2015" name="Genome Biol. Evol.">
        <title>Characterization of Three Mycobacterium spp. with Potential Use in Bioremediation by Genome Sequencing and Comparative Genomics.</title>
        <authorList>
            <person name="Das S."/>
            <person name="Pettersson B.M."/>
            <person name="Behra P.R."/>
            <person name="Ramesh M."/>
            <person name="Dasgupta S."/>
            <person name="Bhattacharya A."/>
            <person name="Kirsebom L.A."/>
        </authorList>
    </citation>
    <scope>NUCLEOTIDE SEQUENCE [LARGE SCALE GENOMIC DNA]</scope>
    <source>
        <strain evidence="1 2">DSM 44219</strain>
    </source>
</reference>